<comment type="caution">
    <text evidence="1">The sequence shown here is derived from an EMBL/GenBank/DDBJ whole genome shotgun (WGS) entry which is preliminary data.</text>
</comment>
<dbReference type="EMBL" id="BARS01051860">
    <property type="protein sequence ID" value="GAG49373.1"/>
    <property type="molecule type" value="Genomic_DNA"/>
</dbReference>
<reference evidence="1" key="1">
    <citation type="journal article" date="2014" name="Front. Microbiol.">
        <title>High frequency of phylogenetically diverse reductive dehalogenase-homologous genes in deep subseafloor sedimentary metagenomes.</title>
        <authorList>
            <person name="Kawai M."/>
            <person name="Futagami T."/>
            <person name="Toyoda A."/>
            <person name="Takaki Y."/>
            <person name="Nishi S."/>
            <person name="Hori S."/>
            <person name="Arai W."/>
            <person name="Tsubouchi T."/>
            <person name="Morono Y."/>
            <person name="Uchiyama I."/>
            <person name="Ito T."/>
            <person name="Fujiyama A."/>
            <person name="Inagaki F."/>
            <person name="Takami H."/>
        </authorList>
    </citation>
    <scope>NUCLEOTIDE SEQUENCE</scope>
    <source>
        <strain evidence="1">Expedition CK06-06</strain>
    </source>
</reference>
<dbReference type="AlphaFoldDB" id="X0YLG7"/>
<organism evidence="1">
    <name type="scientific">marine sediment metagenome</name>
    <dbReference type="NCBI Taxonomy" id="412755"/>
    <lineage>
        <taxon>unclassified sequences</taxon>
        <taxon>metagenomes</taxon>
        <taxon>ecological metagenomes</taxon>
    </lineage>
</organism>
<accession>X0YLG7</accession>
<gene>
    <name evidence="1" type="ORF">S01H1_77182</name>
</gene>
<sequence>MLLGFYKTHEDNEAKAKIIKYVDRIWLLNERGDALFRRQFIVDVSPDSKIPLKEIRIAIPVENLTDVDVINKECFSEELIFNSPHILTTNNYVIIKTPKNQRDFGIIEDDVKKRVKVFNDIKYSVFKV</sequence>
<evidence type="ECO:0000313" key="1">
    <source>
        <dbReference type="EMBL" id="GAG49373.1"/>
    </source>
</evidence>
<protein>
    <submittedName>
        <fullName evidence="1">Uncharacterized protein</fullName>
    </submittedName>
</protein>
<name>X0YLG7_9ZZZZ</name>
<feature type="non-terminal residue" evidence="1">
    <location>
        <position position="128"/>
    </location>
</feature>
<proteinExistence type="predicted"/>